<dbReference type="PANTHER" id="PTHR12419:SF10">
    <property type="entry name" value="DEUBIQUITINASE OTUD6B"/>
    <property type="match status" value="1"/>
</dbReference>
<dbReference type="Pfam" id="PF02338">
    <property type="entry name" value="OTU"/>
    <property type="match status" value="1"/>
</dbReference>
<evidence type="ECO:0000259" key="1">
    <source>
        <dbReference type="PROSITE" id="PS50802"/>
    </source>
</evidence>
<dbReference type="PROSITE" id="PS50802">
    <property type="entry name" value="OTU"/>
    <property type="match status" value="1"/>
</dbReference>
<sequence length="161" mass="17962">MEALAALYLKGRKLKVEEVEADGNCLYRAVGVQCVRLGLEVEDVLMGPNRSEYEAFAEFGEGHDTGDGGNHPNTYEEYVHNVKSTSTWGGQLELRALSEALKCPIVVFSSEGPPLTMGAEYFATEEEREGEDNWGEKKALLLSFHRHYYALGEHYNSVIPM</sequence>
<dbReference type="Proteomes" id="UP000001449">
    <property type="component" value="Chromosome 1"/>
</dbReference>
<dbReference type="OMA" id="VEMGIEY"/>
<proteinExistence type="predicted"/>
<dbReference type="InterPro" id="IPR050704">
    <property type="entry name" value="Peptidase_C85-like"/>
</dbReference>
<dbReference type="HOGENOM" id="CLU_034963_1_1_1"/>
<reference evidence="2 3" key="2">
    <citation type="journal article" date="2008" name="Nature">
        <title>The Phaeodactylum genome reveals the evolutionary history of diatom genomes.</title>
        <authorList>
            <person name="Bowler C."/>
            <person name="Allen A.E."/>
            <person name="Badger J.H."/>
            <person name="Grimwood J."/>
            <person name="Jabbari K."/>
            <person name="Kuo A."/>
            <person name="Maheswari U."/>
            <person name="Martens C."/>
            <person name="Maumus F."/>
            <person name="Otillar R.P."/>
            <person name="Rayko E."/>
            <person name="Salamov A."/>
            <person name="Vandepoele K."/>
            <person name="Beszteri B."/>
            <person name="Gruber A."/>
            <person name="Heijde M."/>
            <person name="Katinka M."/>
            <person name="Mock T."/>
            <person name="Valentin K."/>
            <person name="Verret F."/>
            <person name="Berges J.A."/>
            <person name="Brownlee C."/>
            <person name="Cadoret J.P."/>
            <person name="Chiovitti A."/>
            <person name="Choi C.J."/>
            <person name="Coesel S."/>
            <person name="De Martino A."/>
            <person name="Detter J.C."/>
            <person name="Durkin C."/>
            <person name="Falciatore A."/>
            <person name="Fournet J."/>
            <person name="Haruta M."/>
            <person name="Huysman M.J."/>
            <person name="Jenkins B.D."/>
            <person name="Jiroutova K."/>
            <person name="Jorgensen R.E."/>
            <person name="Joubert Y."/>
            <person name="Kaplan A."/>
            <person name="Kroger N."/>
            <person name="Kroth P.G."/>
            <person name="La Roche J."/>
            <person name="Lindquist E."/>
            <person name="Lommer M."/>
            <person name="Martin-Jezequel V."/>
            <person name="Lopez P.J."/>
            <person name="Lucas S."/>
            <person name="Mangogna M."/>
            <person name="McGinnis K."/>
            <person name="Medlin L.K."/>
            <person name="Montsant A."/>
            <person name="Oudot-Le Secq M.P."/>
            <person name="Napoli C."/>
            <person name="Obornik M."/>
            <person name="Parker M.S."/>
            <person name="Petit J.L."/>
            <person name="Porcel B.M."/>
            <person name="Poulsen N."/>
            <person name="Robison M."/>
            <person name="Rychlewski L."/>
            <person name="Rynearson T.A."/>
            <person name="Schmutz J."/>
            <person name="Shapiro H."/>
            <person name="Siaut M."/>
            <person name="Stanley M."/>
            <person name="Sussman M.R."/>
            <person name="Taylor A.R."/>
            <person name="Vardi A."/>
            <person name="von Dassow P."/>
            <person name="Vyverman W."/>
            <person name="Willis A."/>
            <person name="Wyrwicz L.S."/>
            <person name="Rokhsar D.S."/>
            <person name="Weissenbach J."/>
            <person name="Armbrust E.V."/>
            <person name="Green B.R."/>
            <person name="Van de Peer Y."/>
            <person name="Grigoriev I.V."/>
        </authorList>
    </citation>
    <scope>NUCLEOTIDE SEQUENCE [LARGE SCALE GENOMIC DNA]</scope>
    <source>
        <strain evidence="2 3">CCMP1335</strain>
    </source>
</reference>
<dbReference type="PANTHER" id="PTHR12419">
    <property type="entry name" value="OTU DOMAIN CONTAINING PROTEIN"/>
    <property type="match status" value="1"/>
</dbReference>
<dbReference type="GO" id="GO:0004843">
    <property type="term" value="F:cysteine-type deubiquitinase activity"/>
    <property type="evidence" value="ECO:0000318"/>
    <property type="project" value="GO_Central"/>
</dbReference>
<name>B8BSI7_THAPS</name>
<dbReference type="CDD" id="cd22748">
    <property type="entry name" value="OTU_OTUD6-like"/>
    <property type="match status" value="1"/>
</dbReference>
<dbReference type="PaxDb" id="35128-Thaps268144"/>
<dbReference type="InterPro" id="IPR003323">
    <property type="entry name" value="OTU_dom"/>
</dbReference>
<evidence type="ECO:0000313" key="3">
    <source>
        <dbReference type="Proteomes" id="UP000001449"/>
    </source>
</evidence>
<accession>B8BSI7</accession>
<dbReference type="eggNOG" id="KOG2606">
    <property type="taxonomic scope" value="Eukaryota"/>
</dbReference>
<gene>
    <name evidence="2" type="ORF">THAPSDRAFT_268144</name>
</gene>
<dbReference type="GeneID" id="7445253"/>
<dbReference type="KEGG" id="tps:THAPSDRAFT_268144"/>
<keyword evidence="3" id="KW-1185">Reference proteome</keyword>
<dbReference type="EMBL" id="CM000638">
    <property type="protein sequence ID" value="EED96729.1"/>
    <property type="molecule type" value="Genomic_DNA"/>
</dbReference>
<dbReference type="InterPro" id="IPR038765">
    <property type="entry name" value="Papain-like_cys_pep_sf"/>
</dbReference>
<reference evidence="2 3" key="1">
    <citation type="journal article" date="2004" name="Science">
        <title>The genome of the diatom Thalassiosira pseudonana: ecology, evolution, and metabolism.</title>
        <authorList>
            <person name="Armbrust E.V."/>
            <person name="Berges J.A."/>
            <person name="Bowler C."/>
            <person name="Green B.R."/>
            <person name="Martinez D."/>
            <person name="Putnam N.H."/>
            <person name="Zhou S."/>
            <person name="Allen A.E."/>
            <person name="Apt K.E."/>
            <person name="Bechner M."/>
            <person name="Brzezinski M.A."/>
            <person name="Chaal B.K."/>
            <person name="Chiovitti A."/>
            <person name="Davis A.K."/>
            <person name="Demarest M.S."/>
            <person name="Detter J.C."/>
            <person name="Glavina T."/>
            <person name="Goodstein D."/>
            <person name="Hadi M.Z."/>
            <person name="Hellsten U."/>
            <person name="Hildebrand M."/>
            <person name="Jenkins B.D."/>
            <person name="Jurka J."/>
            <person name="Kapitonov V.V."/>
            <person name="Kroger N."/>
            <person name="Lau W.W."/>
            <person name="Lane T.W."/>
            <person name="Larimer F.W."/>
            <person name="Lippmeier J.C."/>
            <person name="Lucas S."/>
            <person name="Medina M."/>
            <person name="Montsant A."/>
            <person name="Obornik M."/>
            <person name="Parker M.S."/>
            <person name="Palenik B."/>
            <person name="Pazour G.J."/>
            <person name="Richardson P.M."/>
            <person name="Rynearson T.A."/>
            <person name="Saito M.A."/>
            <person name="Schwartz D.C."/>
            <person name="Thamatrakoln K."/>
            <person name="Valentin K."/>
            <person name="Vardi A."/>
            <person name="Wilkerson F.P."/>
            <person name="Rokhsar D.S."/>
        </authorList>
    </citation>
    <scope>NUCLEOTIDE SEQUENCE [LARGE SCALE GENOMIC DNA]</scope>
    <source>
        <strain evidence="2 3">CCMP1335</strain>
    </source>
</reference>
<feature type="domain" description="OTU" evidence="1">
    <location>
        <begin position="14"/>
        <end position="161"/>
    </location>
</feature>
<dbReference type="SUPFAM" id="SSF54001">
    <property type="entry name" value="Cysteine proteinases"/>
    <property type="match status" value="1"/>
</dbReference>
<evidence type="ECO:0000313" key="2">
    <source>
        <dbReference type="EMBL" id="EED96729.1"/>
    </source>
</evidence>
<protein>
    <recommendedName>
        <fullName evidence="1">OTU domain-containing protein</fullName>
    </recommendedName>
</protein>
<dbReference type="AlphaFoldDB" id="B8BSI7"/>
<organism evidence="2 3">
    <name type="scientific">Thalassiosira pseudonana</name>
    <name type="common">Marine diatom</name>
    <name type="synonym">Cyclotella nana</name>
    <dbReference type="NCBI Taxonomy" id="35128"/>
    <lineage>
        <taxon>Eukaryota</taxon>
        <taxon>Sar</taxon>
        <taxon>Stramenopiles</taxon>
        <taxon>Ochrophyta</taxon>
        <taxon>Bacillariophyta</taxon>
        <taxon>Coscinodiscophyceae</taxon>
        <taxon>Thalassiosirophycidae</taxon>
        <taxon>Thalassiosirales</taxon>
        <taxon>Thalassiosiraceae</taxon>
        <taxon>Thalassiosira</taxon>
    </lineage>
</organism>
<dbReference type="InParanoid" id="B8BSI7"/>
<dbReference type="STRING" id="35128.B8BSI7"/>
<dbReference type="RefSeq" id="XP_002287088.1">
    <property type="nucleotide sequence ID" value="XM_002287052.1"/>
</dbReference>
<dbReference type="Gene3D" id="3.90.70.80">
    <property type="match status" value="1"/>
</dbReference>